<accession>A0A2K1KCL7</accession>
<dbReference type="EMBL" id="ABEU02000007">
    <property type="protein sequence ID" value="PNR51526.1"/>
    <property type="molecule type" value="Genomic_DNA"/>
</dbReference>
<dbReference type="EnsemblPlants" id="Pp3c7_22750V3.1">
    <property type="protein sequence ID" value="Pp3c7_22750V3.1"/>
    <property type="gene ID" value="Pp3c7_22750"/>
</dbReference>
<dbReference type="AlphaFoldDB" id="A0A2K1KCL7"/>
<reference evidence="1 3" key="1">
    <citation type="journal article" date="2008" name="Science">
        <title>The Physcomitrella genome reveals evolutionary insights into the conquest of land by plants.</title>
        <authorList>
            <person name="Rensing S."/>
            <person name="Lang D."/>
            <person name="Zimmer A."/>
            <person name="Terry A."/>
            <person name="Salamov A."/>
            <person name="Shapiro H."/>
            <person name="Nishiyama T."/>
            <person name="Perroud P.-F."/>
            <person name="Lindquist E."/>
            <person name="Kamisugi Y."/>
            <person name="Tanahashi T."/>
            <person name="Sakakibara K."/>
            <person name="Fujita T."/>
            <person name="Oishi K."/>
            <person name="Shin-I T."/>
            <person name="Kuroki Y."/>
            <person name="Toyoda A."/>
            <person name="Suzuki Y."/>
            <person name="Hashimoto A."/>
            <person name="Yamaguchi K."/>
            <person name="Sugano A."/>
            <person name="Kohara Y."/>
            <person name="Fujiyama A."/>
            <person name="Anterola A."/>
            <person name="Aoki S."/>
            <person name="Ashton N."/>
            <person name="Barbazuk W.B."/>
            <person name="Barker E."/>
            <person name="Bennetzen J."/>
            <person name="Bezanilla M."/>
            <person name="Blankenship R."/>
            <person name="Cho S.H."/>
            <person name="Dutcher S."/>
            <person name="Estelle M."/>
            <person name="Fawcett J.A."/>
            <person name="Gundlach H."/>
            <person name="Hanada K."/>
            <person name="Heyl A."/>
            <person name="Hicks K.A."/>
            <person name="Hugh J."/>
            <person name="Lohr M."/>
            <person name="Mayer K."/>
            <person name="Melkozernov A."/>
            <person name="Murata T."/>
            <person name="Nelson D."/>
            <person name="Pils B."/>
            <person name="Prigge M."/>
            <person name="Reiss B."/>
            <person name="Renner T."/>
            <person name="Rombauts S."/>
            <person name="Rushton P."/>
            <person name="Sanderfoot A."/>
            <person name="Schween G."/>
            <person name="Shiu S.-H."/>
            <person name="Stueber K."/>
            <person name="Theodoulou F.L."/>
            <person name="Tu H."/>
            <person name="Van de Peer Y."/>
            <person name="Verrier P.J."/>
            <person name="Waters E."/>
            <person name="Wood A."/>
            <person name="Yang L."/>
            <person name="Cove D."/>
            <person name="Cuming A."/>
            <person name="Hasebe M."/>
            <person name="Lucas S."/>
            <person name="Mishler D.B."/>
            <person name="Reski R."/>
            <person name="Grigoriev I."/>
            <person name="Quatrano R.S."/>
            <person name="Boore J.L."/>
        </authorList>
    </citation>
    <scope>NUCLEOTIDE SEQUENCE [LARGE SCALE GENOMIC DNA]</scope>
    <source>
        <strain evidence="2 3">cv. Gransden 2004</strain>
    </source>
</reference>
<dbReference type="Gramene" id="Pp3c7_22750V3.1">
    <property type="protein sequence ID" value="Pp3c7_22750V3.1"/>
    <property type="gene ID" value="Pp3c7_22750"/>
</dbReference>
<evidence type="ECO:0000313" key="2">
    <source>
        <dbReference type="EnsemblPlants" id="Pp3c7_22750V3.1"/>
    </source>
</evidence>
<evidence type="ECO:0000313" key="1">
    <source>
        <dbReference type="EMBL" id="PNR51526.1"/>
    </source>
</evidence>
<keyword evidence="3" id="KW-1185">Reference proteome</keyword>
<dbReference type="InParanoid" id="A0A2K1KCL7"/>
<reference evidence="1 3" key="2">
    <citation type="journal article" date="2018" name="Plant J.">
        <title>The Physcomitrella patens chromosome-scale assembly reveals moss genome structure and evolution.</title>
        <authorList>
            <person name="Lang D."/>
            <person name="Ullrich K.K."/>
            <person name="Murat F."/>
            <person name="Fuchs J."/>
            <person name="Jenkins J."/>
            <person name="Haas F.B."/>
            <person name="Piednoel M."/>
            <person name="Gundlach H."/>
            <person name="Van Bel M."/>
            <person name="Meyberg R."/>
            <person name="Vives C."/>
            <person name="Morata J."/>
            <person name="Symeonidi A."/>
            <person name="Hiss M."/>
            <person name="Muchero W."/>
            <person name="Kamisugi Y."/>
            <person name="Saleh O."/>
            <person name="Blanc G."/>
            <person name="Decker E.L."/>
            <person name="van Gessel N."/>
            <person name="Grimwood J."/>
            <person name="Hayes R.D."/>
            <person name="Graham S.W."/>
            <person name="Gunter L.E."/>
            <person name="McDaniel S.F."/>
            <person name="Hoernstein S.N.W."/>
            <person name="Larsson A."/>
            <person name="Li F.W."/>
            <person name="Perroud P.F."/>
            <person name="Phillips J."/>
            <person name="Ranjan P."/>
            <person name="Rokshar D.S."/>
            <person name="Rothfels C.J."/>
            <person name="Schneider L."/>
            <person name="Shu S."/>
            <person name="Stevenson D.W."/>
            <person name="Thummler F."/>
            <person name="Tillich M."/>
            <person name="Villarreal Aguilar J.C."/>
            <person name="Widiez T."/>
            <person name="Wong G.K."/>
            <person name="Wymore A."/>
            <person name="Zhang Y."/>
            <person name="Zimmer A.D."/>
            <person name="Quatrano R.S."/>
            <person name="Mayer K.F.X."/>
            <person name="Goodstein D."/>
            <person name="Casacuberta J.M."/>
            <person name="Vandepoele K."/>
            <person name="Reski R."/>
            <person name="Cuming A.C."/>
            <person name="Tuskan G.A."/>
            <person name="Maumus F."/>
            <person name="Salse J."/>
            <person name="Schmutz J."/>
            <person name="Rensing S.A."/>
        </authorList>
    </citation>
    <scope>NUCLEOTIDE SEQUENCE [LARGE SCALE GENOMIC DNA]</scope>
    <source>
        <strain evidence="2 3">cv. Gransden 2004</strain>
    </source>
</reference>
<proteinExistence type="predicted"/>
<dbReference type="PaxDb" id="3218-PP1S2_152V6.1"/>
<name>A0A2K1KCL7_PHYPA</name>
<sequence>MEHYQGMQERKALHKGQHRPASILLSLKRLDRKRQNSKPVVARRFRIIQVAMIIHVAEAITFVDDEFACRIMQCSDRIPYHHVQQPPQQCIRPVRHYLSRLDGKFFTSDRLSGTQVVAQVTDGIS</sequence>
<protein>
    <submittedName>
        <fullName evidence="1 2">Uncharacterized protein</fullName>
    </submittedName>
</protein>
<organism evidence="1">
    <name type="scientific">Physcomitrium patens</name>
    <name type="common">Spreading-leaved earth moss</name>
    <name type="synonym">Physcomitrella patens</name>
    <dbReference type="NCBI Taxonomy" id="3218"/>
    <lineage>
        <taxon>Eukaryota</taxon>
        <taxon>Viridiplantae</taxon>
        <taxon>Streptophyta</taxon>
        <taxon>Embryophyta</taxon>
        <taxon>Bryophyta</taxon>
        <taxon>Bryophytina</taxon>
        <taxon>Bryopsida</taxon>
        <taxon>Funariidae</taxon>
        <taxon>Funariales</taxon>
        <taxon>Funariaceae</taxon>
        <taxon>Physcomitrium</taxon>
    </lineage>
</organism>
<evidence type="ECO:0000313" key="3">
    <source>
        <dbReference type="Proteomes" id="UP000006727"/>
    </source>
</evidence>
<gene>
    <name evidence="1" type="ORF">PHYPA_010713</name>
</gene>
<reference evidence="2" key="3">
    <citation type="submission" date="2020-12" db="UniProtKB">
        <authorList>
            <consortium name="EnsemblPlants"/>
        </authorList>
    </citation>
    <scope>IDENTIFICATION</scope>
</reference>
<dbReference type="Proteomes" id="UP000006727">
    <property type="component" value="Chromosome 7"/>
</dbReference>